<dbReference type="AlphaFoldDB" id="A0AAD7RJQ4"/>
<proteinExistence type="predicted"/>
<dbReference type="EMBL" id="JAINUG010000253">
    <property type="protein sequence ID" value="KAJ8385310.1"/>
    <property type="molecule type" value="Genomic_DNA"/>
</dbReference>
<protein>
    <submittedName>
        <fullName evidence="1">Uncharacterized protein</fullName>
    </submittedName>
</protein>
<gene>
    <name evidence="1" type="ORF">AAFF_G00190260</name>
</gene>
<organism evidence="1 2">
    <name type="scientific">Aldrovandia affinis</name>
    <dbReference type="NCBI Taxonomy" id="143900"/>
    <lineage>
        <taxon>Eukaryota</taxon>
        <taxon>Metazoa</taxon>
        <taxon>Chordata</taxon>
        <taxon>Craniata</taxon>
        <taxon>Vertebrata</taxon>
        <taxon>Euteleostomi</taxon>
        <taxon>Actinopterygii</taxon>
        <taxon>Neopterygii</taxon>
        <taxon>Teleostei</taxon>
        <taxon>Notacanthiformes</taxon>
        <taxon>Halosauridae</taxon>
        <taxon>Aldrovandia</taxon>
    </lineage>
</organism>
<sequence>MHFSAEGFIASRTAHSLDAKEQLLPERVMNTCCNTGRVTTQVVIPDIWPTGTAPEKTAVWILTGNQFETPS</sequence>
<evidence type="ECO:0000313" key="1">
    <source>
        <dbReference type="EMBL" id="KAJ8385310.1"/>
    </source>
</evidence>
<dbReference type="Proteomes" id="UP001221898">
    <property type="component" value="Unassembled WGS sequence"/>
</dbReference>
<comment type="caution">
    <text evidence="1">The sequence shown here is derived from an EMBL/GenBank/DDBJ whole genome shotgun (WGS) entry which is preliminary data.</text>
</comment>
<evidence type="ECO:0000313" key="2">
    <source>
        <dbReference type="Proteomes" id="UP001221898"/>
    </source>
</evidence>
<reference evidence="1" key="1">
    <citation type="journal article" date="2023" name="Science">
        <title>Genome structures resolve the early diversification of teleost fishes.</title>
        <authorList>
            <person name="Parey E."/>
            <person name="Louis A."/>
            <person name="Montfort J."/>
            <person name="Bouchez O."/>
            <person name="Roques C."/>
            <person name="Iampietro C."/>
            <person name="Lluch J."/>
            <person name="Castinel A."/>
            <person name="Donnadieu C."/>
            <person name="Desvignes T."/>
            <person name="Floi Bucao C."/>
            <person name="Jouanno E."/>
            <person name="Wen M."/>
            <person name="Mejri S."/>
            <person name="Dirks R."/>
            <person name="Jansen H."/>
            <person name="Henkel C."/>
            <person name="Chen W.J."/>
            <person name="Zahm M."/>
            <person name="Cabau C."/>
            <person name="Klopp C."/>
            <person name="Thompson A.W."/>
            <person name="Robinson-Rechavi M."/>
            <person name="Braasch I."/>
            <person name="Lecointre G."/>
            <person name="Bobe J."/>
            <person name="Postlethwait J.H."/>
            <person name="Berthelot C."/>
            <person name="Roest Crollius H."/>
            <person name="Guiguen Y."/>
        </authorList>
    </citation>
    <scope>NUCLEOTIDE SEQUENCE</scope>
    <source>
        <strain evidence="1">NC1722</strain>
    </source>
</reference>
<name>A0AAD7RJQ4_9TELE</name>
<keyword evidence="2" id="KW-1185">Reference proteome</keyword>
<accession>A0AAD7RJQ4</accession>